<feature type="domain" description="Replication factor-A protein 1 N-terminal" evidence="6">
    <location>
        <begin position="5"/>
        <end position="106"/>
    </location>
</feature>
<reference evidence="8" key="1">
    <citation type="submission" date="2020-05" db="EMBL/GenBank/DDBJ databases">
        <title>WGS assembly of Panicum virgatum.</title>
        <authorList>
            <person name="Lovell J.T."/>
            <person name="Jenkins J."/>
            <person name="Shu S."/>
            <person name="Juenger T.E."/>
            <person name="Schmutz J."/>
        </authorList>
    </citation>
    <scope>NUCLEOTIDE SEQUENCE</scope>
    <source>
        <strain evidence="8">AP13</strain>
    </source>
</reference>
<protein>
    <recommendedName>
        <fullName evidence="10">Replication factor A C-terminal domain-containing protein</fullName>
    </recommendedName>
</protein>
<dbReference type="InterPro" id="IPR013955">
    <property type="entry name" value="Rep_factor-A_C"/>
</dbReference>
<accession>A0A8T0XMX6</accession>
<dbReference type="GO" id="GO:0005634">
    <property type="term" value="C:nucleus"/>
    <property type="evidence" value="ECO:0007669"/>
    <property type="project" value="InterPro"/>
</dbReference>
<dbReference type="InterPro" id="IPR012340">
    <property type="entry name" value="NA-bd_OB-fold"/>
</dbReference>
<keyword evidence="9" id="KW-1185">Reference proteome</keyword>
<evidence type="ECO:0000256" key="5">
    <source>
        <dbReference type="ARBA" id="ARBA00023125"/>
    </source>
</evidence>
<dbReference type="GO" id="GO:0003677">
    <property type="term" value="F:DNA binding"/>
    <property type="evidence" value="ECO:0007669"/>
    <property type="project" value="UniProtKB-KW"/>
</dbReference>
<feature type="domain" description="Replication factor A C-terminal" evidence="7">
    <location>
        <begin position="381"/>
        <end position="504"/>
    </location>
</feature>
<dbReference type="Gene3D" id="2.40.50.140">
    <property type="entry name" value="Nucleic acid-binding proteins"/>
    <property type="match status" value="3"/>
</dbReference>
<dbReference type="Pfam" id="PF04057">
    <property type="entry name" value="Rep-A_N"/>
    <property type="match status" value="1"/>
</dbReference>
<evidence type="ECO:0000256" key="3">
    <source>
        <dbReference type="ARBA" id="ARBA00022771"/>
    </source>
</evidence>
<sequence>MEVNLSRGAVAAMSERPAALRLRPVLQVAGAQQLPGLPRSAASTPRCRLMLSDGVHCLQGMLVSGLAHLVADGALRRGTVLQLLEYQCCTVRNRRIFIFIHFEILQTESAMIGSPKLYECGQGVQCSCGSSSPAEKVGSNLTRAGLVQGMYMSGPCLASEAEVARKKVAQINDENLECPGNEELAIVKATLSYINTKNFCNTVCPLVVNGRQCNRKVGSNGHGWWHCDRCNQTFVNCDFKYMVLVQLQDSTGMIYAVVSQEAGKELFGCKAKELYSLKHEKRDHAQFDDIVQRVLFQQYLWKLKAETETFNDEQLAKWTIIKAEKVNPSTESHHLLRAIGMLLPEGSGSTSANQGMAAELPWKTVAEITDVLGCLVQPELFIVKATLSIINTGSFCYAACPLVVNGSQCGREAARNSDGWWHCNSCNQTFVTCDYRYRILAQLQDPTGNIYAFVSQAGGEDIFSLSAKELYSMKYEKRDHAQFDNIVERVQFREYLFTVKLDKAEVVNPSTESHRLLSVINKLLLESSGSASVPRTSTGTRTVFSGLESQVQQRVHISSYAMNTGGARYLVSQSDSNSQ</sequence>
<evidence type="ECO:0000259" key="6">
    <source>
        <dbReference type="Pfam" id="PF04057"/>
    </source>
</evidence>
<gene>
    <name evidence="8" type="ORF">PVAP13_1KG242100</name>
</gene>
<dbReference type="FunFam" id="2.40.50.140:FF:000090">
    <property type="entry name" value="Replication protein A subunit"/>
    <property type="match status" value="1"/>
</dbReference>
<evidence type="ECO:0000256" key="2">
    <source>
        <dbReference type="ARBA" id="ARBA00022723"/>
    </source>
</evidence>
<comment type="caution">
    <text evidence="8">The sequence shown here is derived from an EMBL/GenBank/DDBJ whole genome shotgun (WGS) entry which is preliminary data.</text>
</comment>
<dbReference type="CDD" id="cd04476">
    <property type="entry name" value="RPA1_DBD_C"/>
    <property type="match status" value="2"/>
</dbReference>
<evidence type="ECO:0000259" key="7">
    <source>
        <dbReference type="Pfam" id="PF08646"/>
    </source>
</evidence>
<dbReference type="Pfam" id="PF08646">
    <property type="entry name" value="Rep_fac-A_C"/>
    <property type="match status" value="2"/>
</dbReference>
<evidence type="ECO:0008006" key="10">
    <source>
        <dbReference type="Google" id="ProtNLM"/>
    </source>
</evidence>
<keyword evidence="3" id="KW-0863">Zinc-finger</keyword>
<dbReference type="InterPro" id="IPR007199">
    <property type="entry name" value="Rep_factor-A_N"/>
</dbReference>
<dbReference type="Proteomes" id="UP000823388">
    <property type="component" value="Chromosome 1K"/>
</dbReference>
<dbReference type="SUPFAM" id="SSF50249">
    <property type="entry name" value="Nucleic acid-binding proteins"/>
    <property type="match status" value="3"/>
</dbReference>
<dbReference type="EMBL" id="CM029037">
    <property type="protein sequence ID" value="KAG2658584.1"/>
    <property type="molecule type" value="Genomic_DNA"/>
</dbReference>
<dbReference type="GO" id="GO:0006260">
    <property type="term" value="P:DNA replication"/>
    <property type="evidence" value="ECO:0007669"/>
    <property type="project" value="InterPro"/>
</dbReference>
<keyword evidence="5" id="KW-0238">DNA-binding</keyword>
<evidence type="ECO:0000256" key="4">
    <source>
        <dbReference type="ARBA" id="ARBA00022833"/>
    </source>
</evidence>
<keyword evidence="2" id="KW-0479">Metal-binding</keyword>
<dbReference type="OrthoDB" id="682525at2759"/>
<organism evidence="8 9">
    <name type="scientific">Panicum virgatum</name>
    <name type="common">Blackwell switchgrass</name>
    <dbReference type="NCBI Taxonomy" id="38727"/>
    <lineage>
        <taxon>Eukaryota</taxon>
        <taxon>Viridiplantae</taxon>
        <taxon>Streptophyta</taxon>
        <taxon>Embryophyta</taxon>
        <taxon>Tracheophyta</taxon>
        <taxon>Spermatophyta</taxon>
        <taxon>Magnoliopsida</taxon>
        <taxon>Liliopsida</taxon>
        <taxon>Poales</taxon>
        <taxon>Poaceae</taxon>
        <taxon>PACMAD clade</taxon>
        <taxon>Panicoideae</taxon>
        <taxon>Panicodae</taxon>
        <taxon>Paniceae</taxon>
        <taxon>Panicinae</taxon>
        <taxon>Panicum</taxon>
        <taxon>Panicum sect. Hiantes</taxon>
    </lineage>
</organism>
<evidence type="ECO:0000313" key="8">
    <source>
        <dbReference type="EMBL" id="KAG2658584.1"/>
    </source>
</evidence>
<dbReference type="AlphaFoldDB" id="A0A8T0XMX6"/>
<name>A0A8T0XMX6_PANVG</name>
<dbReference type="InterPro" id="IPR047192">
    <property type="entry name" value="Euk_RPA1_DBD_C"/>
</dbReference>
<dbReference type="GO" id="GO:0008270">
    <property type="term" value="F:zinc ion binding"/>
    <property type="evidence" value="ECO:0007669"/>
    <property type="project" value="UniProtKB-KW"/>
</dbReference>
<proteinExistence type="inferred from homology"/>
<keyword evidence="4" id="KW-0862">Zinc</keyword>
<evidence type="ECO:0000256" key="1">
    <source>
        <dbReference type="ARBA" id="ARBA00005690"/>
    </source>
</evidence>
<evidence type="ECO:0000313" key="9">
    <source>
        <dbReference type="Proteomes" id="UP000823388"/>
    </source>
</evidence>
<feature type="domain" description="Replication factor A C-terminal" evidence="7">
    <location>
        <begin position="186"/>
        <end position="335"/>
    </location>
</feature>
<comment type="similarity">
    <text evidence="1">Belongs to the replication factor A protein 1 family.</text>
</comment>